<sequence length="377" mass="41405">MPASDNSINMKSKFYIRAIGLQWLIFLLPAAICAQGIQITPGAHMVVNGNVNLVLQNAGITTNGHFSAGHSTLILSGENPAQSWIGGSTAASFHKIVINRKADVILNGHISVNDTLKMIKGNLQLNKYTLDLNGYITGENNLSSVTGTTGGVMRVTTKLRAPHEVNPGNIGVEITTLSNPGTTVIERRHERQTLLNGGQSIQRYFQIRPATNSNLNATLRFFYLDKELAGIDEAAISLWKGADLGNYWLFDGGDSVNKKANYIVKTGIDHFTRYTVGVETKTEKMARVAGAGLQSEPLSSTMQVYPNPLQQQFTIAFHSGIDKEYTISLYDQAGHWLQSKKLLSRKGAAREIWNMTGYSRGIYYLVCEGRSIKLIKK</sequence>
<comment type="caution">
    <text evidence="2">The sequence shown here is derived from an EMBL/GenBank/DDBJ whole genome shotgun (WGS) entry which is preliminary data.</text>
</comment>
<gene>
    <name evidence="2" type="ORF">A4R26_02455</name>
</gene>
<feature type="domain" description="Secretion system C-terminal sorting" evidence="1">
    <location>
        <begin position="304"/>
        <end position="377"/>
    </location>
</feature>
<dbReference type="InterPro" id="IPR026444">
    <property type="entry name" value="Secre_tail"/>
</dbReference>
<keyword evidence="3" id="KW-1185">Reference proteome</keyword>
<name>A0A1V9FJ82_9BACT</name>
<reference evidence="3" key="1">
    <citation type="submission" date="2016-04" db="EMBL/GenBank/DDBJ databases">
        <authorList>
            <person name="Chen L."/>
            <person name="Zhuang W."/>
            <person name="Wang G."/>
        </authorList>
    </citation>
    <scope>NUCLEOTIDE SEQUENCE [LARGE SCALE GENOMIC DNA]</scope>
    <source>
        <strain evidence="3">208</strain>
    </source>
</reference>
<dbReference type="OrthoDB" id="665228at2"/>
<evidence type="ECO:0000313" key="3">
    <source>
        <dbReference type="Proteomes" id="UP000192276"/>
    </source>
</evidence>
<evidence type="ECO:0000313" key="2">
    <source>
        <dbReference type="EMBL" id="OQP58347.1"/>
    </source>
</evidence>
<dbReference type="Pfam" id="PF18962">
    <property type="entry name" value="Por_Secre_tail"/>
    <property type="match status" value="1"/>
</dbReference>
<dbReference type="NCBIfam" id="TIGR04183">
    <property type="entry name" value="Por_Secre_tail"/>
    <property type="match status" value="1"/>
</dbReference>
<evidence type="ECO:0000259" key="1">
    <source>
        <dbReference type="Pfam" id="PF18962"/>
    </source>
</evidence>
<accession>A0A1V9FJ82</accession>
<dbReference type="STRING" id="550983.A4R26_02455"/>
<protein>
    <recommendedName>
        <fullName evidence="1">Secretion system C-terminal sorting domain-containing protein</fullName>
    </recommendedName>
</protein>
<organism evidence="2 3">
    <name type="scientific">Niastella populi</name>
    <dbReference type="NCBI Taxonomy" id="550983"/>
    <lineage>
        <taxon>Bacteria</taxon>
        <taxon>Pseudomonadati</taxon>
        <taxon>Bacteroidota</taxon>
        <taxon>Chitinophagia</taxon>
        <taxon>Chitinophagales</taxon>
        <taxon>Chitinophagaceae</taxon>
        <taxon>Niastella</taxon>
    </lineage>
</organism>
<proteinExistence type="predicted"/>
<dbReference type="AlphaFoldDB" id="A0A1V9FJ82"/>
<dbReference type="Proteomes" id="UP000192276">
    <property type="component" value="Unassembled WGS sequence"/>
</dbReference>
<dbReference type="EMBL" id="LWBP01000188">
    <property type="protein sequence ID" value="OQP58347.1"/>
    <property type="molecule type" value="Genomic_DNA"/>
</dbReference>